<dbReference type="Gene3D" id="1.10.10.10">
    <property type="entry name" value="Winged helix-like DNA-binding domain superfamily/Winged helix DNA-binding domain"/>
    <property type="match status" value="1"/>
</dbReference>
<dbReference type="RefSeq" id="WP_076233571.1">
    <property type="nucleotide sequence ID" value="NZ_JAOQIO010000036.1"/>
</dbReference>
<keyword evidence="4" id="KW-0238">DNA-binding</keyword>
<dbReference type="PROSITE" id="PS50043">
    <property type="entry name" value="HTH_LUXR_2"/>
    <property type="match status" value="1"/>
</dbReference>
<dbReference type="PRINTS" id="PR00038">
    <property type="entry name" value="HTHLUXR"/>
</dbReference>
<evidence type="ECO:0000313" key="9">
    <source>
        <dbReference type="EMBL" id="MCU6793019.1"/>
    </source>
</evidence>
<feature type="domain" description="Response regulatory" evidence="8">
    <location>
        <begin position="4"/>
        <end position="120"/>
    </location>
</feature>
<name>A0ABT2UEE4_9BACL</name>
<evidence type="ECO:0000256" key="2">
    <source>
        <dbReference type="ARBA" id="ARBA00023012"/>
    </source>
</evidence>
<evidence type="ECO:0000313" key="10">
    <source>
        <dbReference type="Proteomes" id="UP001652445"/>
    </source>
</evidence>
<dbReference type="PANTHER" id="PTHR43214:SF1">
    <property type="entry name" value="TRANSCRIPTIONAL REGULATORY PROTEIN COMA"/>
    <property type="match status" value="1"/>
</dbReference>
<evidence type="ECO:0000256" key="5">
    <source>
        <dbReference type="ARBA" id="ARBA00023163"/>
    </source>
</evidence>
<protein>
    <submittedName>
        <fullName evidence="9">Response regulator transcription factor</fullName>
    </submittedName>
</protein>
<proteinExistence type="predicted"/>
<keyword evidence="10" id="KW-1185">Reference proteome</keyword>
<reference evidence="9 10" key="1">
    <citation type="submission" date="2022-09" db="EMBL/GenBank/DDBJ databases">
        <authorList>
            <person name="Han X.L."/>
            <person name="Wang Q."/>
            <person name="Lu T."/>
        </authorList>
    </citation>
    <scope>NUCLEOTIDE SEQUENCE [LARGE SCALE GENOMIC DNA]</scope>
    <source>
        <strain evidence="9 10">WQ 127069</strain>
    </source>
</reference>
<dbReference type="Proteomes" id="UP001652445">
    <property type="component" value="Unassembled WGS sequence"/>
</dbReference>
<dbReference type="InterPro" id="IPR000792">
    <property type="entry name" value="Tscrpt_reg_LuxR_C"/>
</dbReference>
<dbReference type="Pfam" id="PF00196">
    <property type="entry name" value="GerE"/>
    <property type="match status" value="1"/>
</dbReference>
<dbReference type="InterPro" id="IPR036388">
    <property type="entry name" value="WH-like_DNA-bd_sf"/>
</dbReference>
<dbReference type="InterPro" id="IPR039420">
    <property type="entry name" value="WalR-like"/>
</dbReference>
<dbReference type="InterPro" id="IPR001789">
    <property type="entry name" value="Sig_transdc_resp-reg_receiver"/>
</dbReference>
<dbReference type="PANTHER" id="PTHR43214">
    <property type="entry name" value="TWO-COMPONENT RESPONSE REGULATOR"/>
    <property type="match status" value="1"/>
</dbReference>
<dbReference type="Pfam" id="PF00072">
    <property type="entry name" value="Response_reg"/>
    <property type="match status" value="1"/>
</dbReference>
<evidence type="ECO:0000259" key="8">
    <source>
        <dbReference type="PROSITE" id="PS50110"/>
    </source>
</evidence>
<keyword evidence="5" id="KW-0804">Transcription</keyword>
<dbReference type="SMART" id="SM00448">
    <property type="entry name" value="REC"/>
    <property type="match status" value="1"/>
</dbReference>
<dbReference type="InterPro" id="IPR058245">
    <property type="entry name" value="NreC/VraR/RcsB-like_REC"/>
</dbReference>
<feature type="modified residue" description="4-aspartylphosphate" evidence="6">
    <location>
        <position position="55"/>
    </location>
</feature>
<keyword evidence="3" id="KW-0805">Transcription regulation</keyword>
<evidence type="ECO:0000256" key="6">
    <source>
        <dbReference type="PROSITE-ProRule" id="PRU00169"/>
    </source>
</evidence>
<accession>A0ABT2UEE4</accession>
<evidence type="ECO:0000256" key="4">
    <source>
        <dbReference type="ARBA" id="ARBA00023125"/>
    </source>
</evidence>
<sequence length="214" mass="24051">MQRSILIVDDHPVMAKATQTILEQIEHIRVIGIAASGKSCLEMTALHKPNMIILDYNLPDQFGSSVAKQIKDISPDTHIVIFTGIDVSDLYNHLIELGVSGIISKESSERVIQNMIRCIMDDCTMIPLSLYRGMRLMKSLPTQEVLLTKDEIQIMTLVVKGATQEQVANEIFVSKRSVDNYLKKIYAKLGVKSRVQAMEKFIQSSYYTDSDKNG</sequence>
<keyword evidence="2" id="KW-0902">Two-component regulatory system</keyword>
<dbReference type="CDD" id="cd06170">
    <property type="entry name" value="LuxR_C_like"/>
    <property type="match status" value="1"/>
</dbReference>
<dbReference type="Gene3D" id="3.40.50.2300">
    <property type="match status" value="1"/>
</dbReference>
<dbReference type="InterPro" id="IPR016032">
    <property type="entry name" value="Sig_transdc_resp-reg_C-effctor"/>
</dbReference>
<dbReference type="EMBL" id="JAOQIO010000036">
    <property type="protein sequence ID" value="MCU6793019.1"/>
    <property type="molecule type" value="Genomic_DNA"/>
</dbReference>
<dbReference type="SUPFAM" id="SSF46894">
    <property type="entry name" value="C-terminal effector domain of the bipartite response regulators"/>
    <property type="match status" value="1"/>
</dbReference>
<dbReference type="InterPro" id="IPR011006">
    <property type="entry name" value="CheY-like_superfamily"/>
</dbReference>
<gene>
    <name evidence="9" type="ORF">OB236_12905</name>
</gene>
<dbReference type="PROSITE" id="PS50110">
    <property type="entry name" value="RESPONSE_REGULATORY"/>
    <property type="match status" value="1"/>
</dbReference>
<evidence type="ECO:0000256" key="3">
    <source>
        <dbReference type="ARBA" id="ARBA00023015"/>
    </source>
</evidence>
<dbReference type="SMART" id="SM00421">
    <property type="entry name" value="HTH_LUXR"/>
    <property type="match status" value="1"/>
</dbReference>
<keyword evidence="1 6" id="KW-0597">Phosphoprotein</keyword>
<dbReference type="SUPFAM" id="SSF52172">
    <property type="entry name" value="CheY-like"/>
    <property type="match status" value="1"/>
</dbReference>
<dbReference type="CDD" id="cd17535">
    <property type="entry name" value="REC_NarL-like"/>
    <property type="match status" value="1"/>
</dbReference>
<evidence type="ECO:0000259" key="7">
    <source>
        <dbReference type="PROSITE" id="PS50043"/>
    </source>
</evidence>
<comment type="caution">
    <text evidence="9">The sequence shown here is derived from an EMBL/GenBank/DDBJ whole genome shotgun (WGS) entry which is preliminary data.</text>
</comment>
<feature type="domain" description="HTH luxR-type" evidence="7">
    <location>
        <begin position="140"/>
        <end position="205"/>
    </location>
</feature>
<organism evidence="9 10">
    <name type="scientific">Paenibacillus baimaensis</name>
    <dbReference type="NCBI Taxonomy" id="2982185"/>
    <lineage>
        <taxon>Bacteria</taxon>
        <taxon>Bacillati</taxon>
        <taxon>Bacillota</taxon>
        <taxon>Bacilli</taxon>
        <taxon>Bacillales</taxon>
        <taxon>Paenibacillaceae</taxon>
        <taxon>Paenibacillus</taxon>
    </lineage>
</organism>
<evidence type="ECO:0000256" key="1">
    <source>
        <dbReference type="ARBA" id="ARBA00022553"/>
    </source>
</evidence>